<dbReference type="Pfam" id="PF02576">
    <property type="entry name" value="RimP_N"/>
    <property type="match status" value="1"/>
</dbReference>
<name>A0ABR9ZJ25_9CORY</name>
<dbReference type="PANTHER" id="PTHR33867">
    <property type="entry name" value="RIBOSOME MATURATION FACTOR RIMP"/>
    <property type="match status" value="1"/>
</dbReference>
<evidence type="ECO:0000313" key="5">
    <source>
        <dbReference type="EMBL" id="MBF4553431.1"/>
    </source>
</evidence>
<evidence type="ECO:0000313" key="6">
    <source>
        <dbReference type="Proteomes" id="UP000635902"/>
    </source>
</evidence>
<evidence type="ECO:0000259" key="4">
    <source>
        <dbReference type="Pfam" id="PF02576"/>
    </source>
</evidence>
<keyword evidence="6" id="KW-1185">Reference proteome</keyword>
<keyword evidence="1 3" id="KW-0963">Cytoplasm</keyword>
<dbReference type="SUPFAM" id="SSF75420">
    <property type="entry name" value="YhbC-like, N-terminal domain"/>
    <property type="match status" value="1"/>
</dbReference>
<evidence type="ECO:0000256" key="1">
    <source>
        <dbReference type="ARBA" id="ARBA00022490"/>
    </source>
</evidence>
<sequence>MDMAFPTPEQLTDTLNPLLTQFGVIVENIKVTKAGAKSAVRIAVDAEDPTTDSPDLDAIEEISKEISRVFDEAEEAEQLNFGSGYTLEVSTPGLEFPLTLPRHWKKNEGRIVTLPQAGSARVLLADEGGVVLLKKNKKKTTVITREFGDVEGAVVEVEFNKVPEGEAKLIGLDRHAYEPLLLAADEENK</sequence>
<dbReference type="HAMAP" id="MF_01077">
    <property type="entry name" value="RimP"/>
    <property type="match status" value="1"/>
</dbReference>
<dbReference type="InterPro" id="IPR028989">
    <property type="entry name" value="RimP_N"/>
</dbReference>
<protein>
    <recommendedName>
        <fullName evidence="3">Ribosome maturation factor RimP</fullName>
    </recommendedName>
</protein>
<comment type="caution">
    <text evidence="5">The sequence shown here is derived from an EMBL/GenBank/DDBJ whole genome shotgun (WGS) entry which is preliminary data.</text>
</comment>
<comment type="function">
    <text evidence="3">Required for maturation of 30S ribosomal subunits.</text>
</comment>
<feature type="domain" description="Ribosome maturation factor RimP N-terminal" evidence="4">
    <location>
        <begin position="15"/>
        <end position="95"/>
    </location>
</feature>
<dbReference type="InterPro" id="IPR003728">
    <property type="entry name" value="Ribosome_maturation_RimP"/>
</dbReference>
<dbReference type="NCBIfam" id="NF000930">
    <property type="entry name" value="PRK00092.2-2"/>
    <property type="match status" value="1"/>
</dbReference>
<dbReference type="EMBL" id="JADKMY010000001">
    <property type="protein sequence ID" value="MBF4553431.1"/>
    <property type="molecule type" value="Genomic_DNA"/>
</dbReference>
<comment type="similarity">
    <text evidence="3">Belongs to the RimP family.</text>
</comment>
<keyword evidence="2 3" id="KW-0690">Ribosome biogenesis</keyword>
<evidence type="ECO:0000256" key="2">
    <source>
        <dbReference type="ARBA" id="ARBA00022517"/>
    </source>
</evidence>
<dbReference type="Gene3D" id="3.30.300.70">
    <property type="entry name" value="RimP-like superfamily, N-terminal"/>
    <property type="match status" value="1"/>
</dbReference>
<comment type="subcellular location">
    <subcellularLocation>
        <location evidence="3">Cytoplasm</location>
    </subcellularLocation>
</comment>
<accession>A0ABR9ZJ25</accession>
<dbReference type="PANTHER" id="PTHR33867:SF1">
    <property type="entry name" value="RIBOSOME MATURATION FACTOR RIMP"/>
    <property type="match status" value="1"/>
</dbReference>
<dbReference type="Proteomes" id="UP000635902">
    <property type="component" value="Unassembled WGS sequence"/>
</dbReference>
<organism evidence="5 6">
    <name type="scientific">Corynebacterium suicordis DSM 45110</name>
    <dbReference type="NCBI Taxonomy" id="1121369"/>
    <lineage>
        <taxon>Bacteria</taxon>
        <taxon>Bacillati</taxon>
        <taxon>Actinomycetota</taxon>
        <taxon>Actinomycetes</taxon>
        <taxon>Mycobacteriales</taxon>
        <taxon>Corynebacteriaceae</taxon>
        <taxon>Corynebacterium</taxon>
    </lineage>
</organism>
<gene>
    <name evidence="3 5" type="primary">rimP</name>
    <name evidence="5" type="ORF">IRY30_04960</name>
</gene>
<reference evidence="5 6" key="1">
    <citation type="submission" date="2020-10" db="EMBL/GenBank/DDBJ databases">
        <title>Novel species in genus Corynebacterium.</title>
        <authorList>
            <person name="Zhang G."/>
        </authorList>
    </citation>
    <scope>NUCLEOTIDE SEQUENCE [LARGE SCALE GENOMIC DNA]</scope>
    <source>
        <strain evidence="5 6">DSM 45110</strain>
    </source>
</reference>
<evidence type="ECO:0000256" key="3">
    <source>
        <dbReference type="HAMAP-Rule" id="MF_01077"/>
    </source>
</evidence>
<proteinExistence type="inferred from homology"/>
<dbReference type="InterPro" id="IPR035956">
    <property type="entry name" value="RimP_N_sf"/>
</dbReference>